<evidence type="ECO:0000256" key="3">
    <source>
        <dbReference type="ARBA" id="ARBA00023125"/>
    </source>
</evidence>
<keyword evidence="3" id="KW-0238">DNA-binding</keyword>
<evidence type="ECO:0000256" key="2">
    <source>
        <dbReference type="ARBA" id="ARBA00023015"/>
    </source>
</evidence>
<gene>
    <name evidence="7" type="ORF">CBF29_03995</name>
</gene>
<dbReference type="SUPFAM" id="SSF100950">
    <property type="entry name" value="NagB/RpiA/CoA transferase-like"/>
    <property type="match status" value="1"/>
</dbReference>
<dbReference type="InterPro" id="IPR013324">
    <property type="entry name" value="RNA_pol_sigma_r3/r4-like"/>
</dbReference>
<evidence type="ECO:0000259" key="6">
    <source>
        <dbReference type="Pfam" id="PF04545"/>
    </source>
</evidence>
<dbReference type="GO" id="GO:0006352">
    <property type="term" value="P:DNA-templated transcription initiation"/>
    <property type="evidence" value="ECO:0007669"/>
    <property type="project" value="InterPro"/>
</dbReference>
<keyword evidence="4" id="KW-0804">Transcription</keyword>
<dbReference type="InterPro" id="IPR051054">
    <property type="entry name" value="SorC_transcr_regulators"/>
</dbReference>
<dbReference type="SUPFAM" id="SSF88659">
    <property type="entry name" value="Sigma3 and sigma4 domains of RNA polymerase sigma factors"/>
    <property type="match status" value="1"/>
</dbReference>
<evidence type="ECO:0000313" key="8">
    <source>
        <dbReference type="Proteomes" id="UP000287605"/>
    </source>
</evidence>
<dbReference type="GO" id="GO:0003677">
    <property type="term" value="F:DNA binding"/>
    <property type="evidence" value="ECO:0007669"/>
    <property type="project" value="UniProtKB-KW"/>
</dbReference>
<dbReference type="RefSeq" id="WP_126807592.1">
    <property type="nucleotide sequence ID" value="NZ_NGKA01000004.1"/>
</dbReference>
<dbReference type="InterPro" id="IPR007630">
    <property type="entry name" value="RNA_pol_sigma70_r4"/>
</dbReference>
<keyword evidence="2" id="KW-0805">Transcription regulation</keyword>
<protein>
    <submittedName>
        <fullName evidence="7">RNA polymerase subunit sigma-70</fullName>
    </submittedName>
</protein>
<dbReference type="Proteomes" id="UP000287605">
    <property type="component" value="Unassembled WGS sequence"/>
</dbReference>
<dbReference type="EMBL" id="NGKA01000004">
    <property type="protein sequence ID" value="RSU14054.1"/>
    <property type="molecule type" value="Genomic_DNA"/>
</dbReference>
<dbReference type="OrthoDB" id="58802at2"/>
<name>A0A430B159_9ENTE</name>
<dbReference type="GO" id="GO:0003700">
    <property type="term" value="F:DNA-binding transcription factor activity"/>
    <property type="evidence" value="ECO:0007669"/>
    <property type="project" value="InterPro"/>
</dbReference>
<organism evidence="7 8">
    <name type="scientific">Vagococcus elongatus</name>
    <dbReference type="NCBI Taxonomy" id="180344"/>
    <lineage>
        <taxon>Bacteria</taxon>
        <taxon>Bacillati</taxon>
        <taxon>Bacillota</taxon>
        <taxon>Bacilli</taxon>
        <taxon>Lactobacillales</taxon>
        <taxon>Enterococcaceae</taxon>
        <taxon>Vagococcus</taxon>
    </lineage>
</organism>
<evidence type="ECO:0000256" key="1">
    <source>
        <dbReference type="ARBA" id="ARBA00010466"/>
    </source>
</evidence>
<proteinExistence type="inferred from homology"/>
<dbReference type="Pfam" id="PF04545">
    <property type="entry name" value="Sigma70_r4"/>
    <property type="match status" value="1"/>
</dbReference>
<dbReference type="Gene3D" id="3.40.50.1360">
    <property type="match status" value="1"/>
</dbReference>
<comment type="similarity">
    <text evidence="1">Belongs to the SorC transcriptional regulatory family.</text>
</comment>
<dbReference type="PANTHER" id="PTHR34294">
    <property type="entry name" value="TRANSCRIPTIONAL REGULATOR-RELATED"/>
    <property type="match status" value="1"/>
</dbReference>
<reference evidence="7 8" key="1">
    <citation type="submission" date="2017-05" db="EMBL/GenBank/DDBJ databases">
        <title>Vagococcus spp. assemblies.</title>
        <authorList>
            <person name="Gulvik C.A."/>
        </authorList>
    </citation>
    <scope>NUCLEOTIDE SEQUENCE [LARGE SCALE GENOMIC DNA]</scope>
    <source>
        <strain evidence="7 8">CCUG 51432</strain>
    </source>
</reference>
<dbReference type="InterPro" id="IPR037171">
    <property type="entry name" value="NagB/RpiA_transferase-like"/>
</dbReference>
<comment type="caution">
    <text evidence="7">The sequence shown here is derived from an EMBL/GenBank/DDBJ whole genome shotgun (WGS) entry which is preliminary data.</text>
</comment>
<evidence type="ECO:0000313" key="7">
    <source>
        <dbReference type="EMBL" id="RSU14054.1"/>
    </source>
</evidence>
<dbReference type="Gene3D" id="1.10.10.60">
    <property type="entry name" value="Homeodomain-like"/>
    <property type="match status" value="1"/>
</dbReference>
<dbReference type="GO" id="GO:0030246">
    <property type="term" value="F:carbohydrate binding"/>
    <property type="evidence" value="ECO:0007669"/>
    <property type="project" value="InterPro"/>
</dbReference>
<sequence>MDKQKDQLSIEAARLYYQMEYSQQEIAEELAISRPTVSRLLKHAKEKDFVQITIRNPFTGAEILSEQLKEKFDLKEVIVAQTTSENYPLIVDEISKAAARYIDQHVKSGDIIGISWGTTLYEVAKKITPQIIDNIQVVQLKGSMTHSQVDNYAHEALSLFAQRFQAEGLPLPLPVIFDKREVKEMVEQDRHIQRLVSLGEKANMAIFTVGTVRDEALLFRLGYLDEEEKNQIQQTAVGDICSRFFDVQGKIVHDAVNQRTIGIELDELKKKETSLLVAGGKHKVQAIKGALSGNYANVLVTDYQTAEQLLK</sequence>
<dbReference type="PANTHER" id="PTHR34294:SF1">
    <property type="entry name" value="TRANSCRIPTIONAL REGULATOR LSRR"/>
    <property type="match status" value="1"/>
</dbReference>
<dbReference type="AlphaFoldDB" id="A0A430B159"/>
<feature type="domain" description="Sugar-binding" evidence="5">
    <location>
        <begin position="58"/>
        <end position="311"/>
    </location>
</feature>
<evidence type="ECO:0000256" key="4">
    <source>
        <dbReference type="ARBA" id="ARBA00023163"/>
    </source>
</evidence>
<evidence type="ECO:0000259" key="5">
    <source>
        <dbReference type="Pfam" id="PF04198"/>
    </source>
</evidence>
<feature type="domain" description="RNA polymerase sigma-70 region 4" evidence="6">
    <location>
        <begin position="14"/>
        <end position="44"/>
    </location>
</feature>
<keyword evidence="8" id="KW-1185">Reference proteome</keyword>
<dbReference type="Pfam" id="PF04198">
    <property type="entry name" value="Sugar-bind"/>
    <property type="match status" value="1"/>
</dbReference>
<accession>A0A430B159</accession>
<dbReference type="InterPro" id="IPR007324">
    <property type="entry name" value="Sugar-bd_dom_put"/>
</dbReference>